<dbReference type="Gene3D" id="3.20.20.70">
    <property type="entry name" value="Aldolase class I"/>
    <property type="match status" value="1"/>
</dbReference>
<name>A0A5D9CH63_9SPHN</name>
<dbReference type="Proteomes" id="UP000322077">
    <property type="component" value="Unassembled WGS sequence"/>
</dbReference>
<proteinExistence type="inferred from homology"/>
<dbReference type="GO" id="GO:0005829">
    <property type="term" value="C:cytosol"/>
    <property type="evidence" value="ECO:0007669"/>
    <property type="project" value="UniProtKB-ARBA"/>
</dbReference>
<evidence type="ECO:0000259" key="4">
    <source>
        <dbReference type="Pfam" id="PF00724"/>
    </source>
</evidence>
<keyword evidence="6" id="KW-1185">Reference proteome</keyword>
<dbReference type="InterPro" id="IPR045247">
    <property type="entry name" value="Oye-like"/>
</dbReference>
<dbReference type="SUPFAM" id="SSF51395">
    <property type="entry name" value="FMN-linked oxidoreductases"/>
    <property type="match status" value="1"/>
</dbReference>
<evidence type="ECO:0000256" key="1">
    <source>
        <dbReference type="ARBA" id="ARBA00001917"/>
    </source>
</evidence>
<dbReference type="FunFam" id="3.20.20.70:FF:000059">
    <property type="entry name" value="N-ethylmaleimide reductase, FMN-linked"/>
    <property type="match status" value="1"/>
</dbReference>
<dbReference type="InterPro" id="IPR001155">
    <property type="entry name" value="OxRdtase_FMN_N"/>
</dbReference>
<organism evidence="5 6">
    <name type="scientific">Sphingomonas montanisoli</name>
    <dbReference type="NCBI Taxonomy" id="2606412"/>
    <lineage>
        <taxon>Bacteria</taxon>
        <taxon>Pseudomonadati</taxon>
        <taxon>Pseudomonadota</taxon>
        <taxon>Alphaproteobacteria</taxon>
        <taxon>Sphingomonadales</taxon>
        <taxon>Sphingomonadaceae</taxon>
        <taxon>Sphingomonas</taxon>
    </lineage>
</organism>
<dbReference type="PANTHER" id="PTHR22893:SF91">
    <property type="entry name" value="NADPH DEHYDROGENASE 2-RELATED"/>
    <property type="match status" value="1"/>
</dbReference>
<gene>
    <name evidence="5" type="ORF">FYJ91_04685</name>
</gene>
<evidence type="ECO:0000313" key="5">
    <source>
        <dbReference type="EMBL" id="TZG29425.1"/>
    </source>
</evidence>
<evidence type="ECO:0000313" key="6">
    <source>
        <dbReference type="Proteomes" id="UP000322077"/>
    </source>
</evidence>
<evidence type="ECO:0000256" key="3">
    <source>
        <dbReference type="ARBA" id="ARBA00023002"/>
    </source>
</evidence>
<dbReference type="AlphaFoldDB" id="A0A5D9CH63"/>
<dbReference type="RefSeq" id="WP_149521083.1">
    <property type="nucleotide sequence ID" value="NZ_VTOU01000001.1"/>
</dbReference>
<dbReference type="GO" id="GO:0016628">
    <property type="term" value="F:oxidoreductase activity, acting on the CH-CH group of donors, NAD or NADP as acceptor"/>
    <property type="evidence" value="ECO:0007669"/>
    <property type="project" value="UniProtKB-ARBA"/>
</dbReference>
<accession>A0A5D9CH63</accession>
<dbReference type="PANTHER" id="PTHR22893">
    <property type="entry name" value="NADH OXIDOREDUCTASE-RELATED"/>
    <property type="match status" value="1"/>
</dbReference>
<dbReference type="CDD" id="cd02933">
    <property type="entry name" value="OYE_like_FMN"/>
    <property type="match status" value="1"/>
</dbReference>
<sequence length="375" mass="41193">MASVLEPFDLGPIRLNNRLVMGPMTRARCPTGTPNAIMAEYYAQRASAGLILTEGVWPEINAQGYFSTPGIENDEQTAGWKAVTDAVHARGGKIFMQLMHCGRVGDPVNNGGHQLVAPSAVQADFQILTIGDDGNVQLVRMAMPRALETDEVDGVLDGLERAAVNAKAAGFDGIELHGASGYLPMQFLSTNTNQRDDKWGGTPEKRTRFAIEAMERLFKVFGPERTGIKIAPGIRYNDIDDAEVEPTYDLLVRKLDAMKPAYLHFQTSLSYQHLNEFSTVASTEGQVEVWSHWPYQFLRDRFSGPIIASGDLTLDLAQKTLDAGMADLFVFGRRYISNPDLFERFKIGAELADPNQMTIYGGAEAGYTDYPAMAG</sequence>
<evidence type="ECO:0000256" key="2">
    <source>
        <dbReference type="ARBA" id="ARBA00005979"/>
    </source>
</evidence>
<dbReference type="InterPro" id="IPR013785">
    <property type="entry name" value="Aldolase_TIM"/>
</dbReference>
<keyword evidence="3" id="KW-0560">Oxidoreductase</keyword>
<comment type="caution">
    <text evidence="5">The sequence shown here is derived from an EMBL/GenBank/DDBJ whole genome shotgun (WGS) entry which is preliminary data.</text>
</comment>
<comment type="cofactor">
    <cofactor evidence="1">
        <name>FMN</name>
        <dbReference type="ChEBI" id="CHEBI:58210"/>
    </cofactor>
</comment>
<protein>
    <submittedName>
        <fullName evidence="5">Alkene reductase</fullName>
    </submittedName>
</protein>
<dbReference type="GO" id="GO:0010181">
    <property type="term" value="F:FMN binding"/>
    <property type="evidence" value="ECO:0007669"/>
    <property type="project" value="InterPro"/>
</dbReference>
<reference evidence="5 6" key="1">
    <citation type="submission" date="2019-08" db="EMBL/GenBank/DDBJ databases">
        <authorList>
            <person name="Wang G."/>
            <person name="Xu Z."/>
        </authorList>
    </citation>
    <scope>NUCLEOTIDE SEQUENCE [LARGE SCALE GENOMIC DNA]</scope>
    <source>
        <strain evidence="5 6">ZX</strain>
    </source>
</reference>
<feature type="domain" description="NADH:flavin oxidoreductase/NADH oxidase N-terminal" evidence="4">
    <location>
        <begin position="5"/>
        <end position="349"/>
    </location>
</feature>
<comment type="similarity">
    <text evidence="2">Belongs to the NADH:flavin oxidoreductase/NADH oxidase family.</text>
</comment>
<dbReference type="EMBL" id="VTOU01000001">
    <property type="protein sequence ID" value="TZG29425.1"/>
    <property type="molecule type" value="Genomic_DNA"/>
</dbReference>
<dbReference type="Pfam" id="PF00724">
    <property type="entry name" value="Oxidored_FMN"/>
    <property type="match status" value="1"/>
</dbReference>